<evidence type="ECO:0000256" key="1">
    <source>
        <dbReference type="ARBA" id="ARBA00001966"/>
    </source>
</evidence>
<keyword evidence="6" id="KW-0411">Iron-sulfur</keyword>
<dbReference type="SFLD" id="SFLDG01384">
    <property type="entry name" value="thioether_bond_formation_requi"/>
    <property type="match status" value="1"/>
</dbReference>
<keyword evidence="3" id="KW-0949">S-adenosyl-L-methionine</keyword>
<dbReference type="HOGENOM" id="CLU_009273_3_3_9"/>
<dbReference type="InterPro" id="IPR047602">
    <property type="entry name" value="SPASM_CteB-like"/>
</dbReference>
<dbReference type="InterPro" id="IPR006638">
    <property type="entry name" value="Elp3/MiaA/NifB-like_rSAM"/>
</dbReference>
<dbReference type="eggNOG" id="COG0641">
    <property type="taxonomic scope" value="Bacteria"/>
</dbReference>
<dbReference type="Gene3D" id="3.20.20.70">
    <property type="entry name" value="Aldolase class I"/>
    <property type="match status" value="1"/>
</dbReference>
<accession>Q67LM8</accession>
<dbReference type="CDD" id="cd01335">
    <property type="entry name" value="Radical_SAM"/>
    <property type="match status" value="1"/>
</dbReference>
<dbReference type="AlphaFoldDB" id="Q67LM8"/>
<evidence type="ECO:0000256" key="6">
    <source>
        <dbReference type="ARBA" id="ARBA00023014"/>
    </source>
</evidence>
<dbReference type="STRING" id="292459.STH2433"/>
<dbReference type="SFLD" id="SFLDS00029">
    <property type="entry name" value="Radical_SAM"/>
    <property type="match status" value="1"/>
</dbReference>
<evidence type="ECO:0000256" key="2">
    <source>
        <dbReference type="ARBA" id="ARBA00022485"/>
    </source>
</evidence>
<evidence type="ECO:0000313" key="9">
    <source>
        <dbReference type="Proteomes" id="UP000000417"/>
    </source>
</evidence>
<evidence type="ECO:0000256" key="3">
    <source>
        <dbReference type="ARBA" id="ARBA00022691"/>
    </source>
</evidence>
<sequence length="483" mass="53510">MTIRRDTTGRDATVQHGEIHRFEMQGTRLVLDVHSGSLHLVDDVVWDLLEYGPEGPDEAGLERLRARHGAAGVEEALAEIAELRAQGLLFAPPPEWEPVMPKPGDPLRAICLNVAHACNLRCTYCFADDGTYGGPVKLMPFEVARQAVDLLIRLSGPRPVCEVDFFGGEPLMNWKVVRETIAYAREAGRRAGKAFTFTLTTNATLLTPEILDELDREQVSLILSLDGRPEVHDAKRSGSSRRVEEAIRMVLERRAPGGKPVWEYGAAQGATGRGAYAVLRGTYTADNLDFAEDALYMVDRMHSPYFSLEPVVATPDAPYALREEHLPRLLAEYERLAAEVDRRRREGRPITFHHFAVEAETGPCLPRRVQGCGAGVQYLAVTPEGDLYPCHQFVGRERFRLGNVAEGVVEKELQARLAGCHIYTKESCPTCWARYYCSGGCHANADLLNGDIFKPESIGCALTKKRVECGLWLKAQALLDTGD</sequence>
<dbReference type="SFLD" id="SFLDG01386">
    <property type="entry name" value="main_SPASM_domain-containing"/>
    <property type="match status" value="1"/>
</dbReference>
<keyword evidence="9" id="KW-1185">Reference proteome</keyword>
<name>Q67LM8_SYMTH</name>
<keyword evidence="2" id="KW-0004">4Fe-4S</keyword>
<dbReference type="GO" id="GO:0051539">
    <property type="term" value="F:4 iron, 4 sulfur cluster binding"/>
    <property type="evidence" value="ECO:0007669"/>
    <property type="project" value="UniProtKB-KW"/>
</dbReference>
<dbReference type="PANTHER" id="PTHR43273">
    <property type="entry name" value="ANAEROBIC SULFATASE-MATURATING ENZYME HOMOLOG ASLB-RELATED"/>
    <property type="match status" value="1"/>
</dbReference>
<gene>
    <name evidence="8" type="ordered locus">STH2433</name>
</gene>
<feature type="domain" description="Radical SAM core" evidence="7">
    <location>
        <begin position="104"/>
        <end position="349"/>
    </location>
</feature>
<evidence type="ECO:0000256" key="5">
    <source>
        <dbReference type="ARBA" id="ARBA00023004"/>
    </source>
</evidence>
<dbReference type="SUPFAM" id="SSF102114">
    <property type="entry name" value="Radical SAM enzymes"/>
    <property type="match status" value="1"/>
</dbReference>
<dbReference type="InterPro" id="IPR023885">
    <property type="entry name" value="4Fe4S-binding_SPASM_dom"/>
</dbReference>
<dbReference type="PROSITE" id="PS51918">
    <property type="entry name" value="RADICAL_SAM"/>
    <property type="match status" value="1"/>
</dbReference>
<dbReference type="NCBIfam" id="TIGR03974">
    <property type="entry name" value="rSAM_six_Cys"/>
    <property type="match status" value="1"/>
</dbReference>
<organism evidence="8 9">
    <name type="scientific">Symbiobacterium thermophilum (strain DSM 24528 / JCM 14929 / IAM 14863 / T)</name>
    <dbReference type="NCBI Taxonomy" id="292459"/>
    <lineage>
        <taxon>Bacteria</taxon>
        <taxon>Bacillati</taxon>
        <taxon>Bacillota</taxon>
        <taxon>Clostridia</taxon>
        <taxon>Eubacteriales</taxon>
        <taxon>Symbiobacteriaceae</taxon>
        <taxon>Symbiobacterium</taxon>
    </lineage>
</organism>
<evidence type="ECO:0000259" key="7">
    <source>
        <dbReference type="PROSITE" id="PS51918"/>
    </source>
</evidence>
<dbReference type="InterPro" id="IPR058240">
    <property type="entry name" value="rSAM_sf"/>
</dbReference>
<comment type="cofactor">
    <cofactor evidence="1">
        <name>[4Fe-4S] cluster</name>
        <dbReference type="ChEBI" id="CHEBI:49883"/>
    </cofactor>
</comment>
<dbReference type="SFLD" id="SFLDG01067">
    <property type="entry name" value="SPASM/twitch_domain_containing"/>
    <property type="match status" value="1"/>
</dbReference>
<keyword evidence="4" id="KW-0479">Metal-binding</keyword>
<proteinExistence type="predicted"/>
<dbReference type="InterPro" id="IPR013785">
    <property type="entry name" value="Aldolase_TIM"/>
</dbReference>
<evidence type="ECO:0000313" key="8">
    <source>
        <dbReference type="EMBL" id="BAD41418.1"/>
    </source>
</evidence>
<dbReference type="EMBL" id="AP006840">
    <property type="protein sequence ID" value="BAD41418.1"/>
    <property type="molecule type" value="Genomic_DNA"/>
</dbReference>
<dbReference type="CDD" id="cd21124">
    <property type="entry name" value="SPASM_CteB-like"/>
    <property type="match status" value="1"/>
</dbReference>
<dbReference type="KEGG" id="sth:STH2433"/>
<dbReference type="InterPro" id="IPR000385">
    <property type="entry name" value="MoaA_NifB_PqqE_Fe-S-bd_CS"/>
</dbReference>
<protein>
    <recommendedName>
        <fullName evidence="7">Radical SAM core domain-containing protein</fullName>
    </recommendedName>
</protein>
<dbReference type="InterPro" id="IPR024025">
    <property type="entry name" value="SCIFF_rSAM_maturase"/>
</dbReference>
<dbReference type="SMART" id="SM00729">
    <property type="entry name" value="Elp3"/>
    <property type="match status" value="1"/>
</dbReference>
<dbReference type="PANTHER" id="PTHR43273:SF8">
    <property type="entry name" value="RADICAL SAM DOMAIN PROTEIN"/>
    <property type="match status" value="1"/>
</dbReference>
<dbReference type="PROSITE" id="PS01305">
    <property type="entry name" value="MOAA_NIFB_PQQE"/>
    <property type="match status" value="1"/>
</dbReference>
<dbReference type="InterPro" id="IPR023867">
    <property type="entry name" value="Sulphatase_maturase_rSAM"/>
</dbReference>
<dbReference type="GO" id="GO:0046872">
    <property type="term" value="F:metal ion binding"/>
    <property type="evidence" value="ECO:0007669"/>
    <property type="project" value="UniProtKB-KW"/>
</dbReference>
<dbReference type="Proteomes" id="UP000000417">
    <property type="component" value="Chromosome"/>
</dbReference>
<dbReference type="NCBIfam" id="TIGR04085">
    <property type="entry name" value="rSAM_more_4Fe4S"/>
    <property type="match status" value="1"/>
</dbReference>
<keyword evidence="5" id="KW-0408">Iron</keyword>
<dbReference type="GO" id="GO:0032324">
    <property type="term" value="P:molybdopterin cofactor biosynthetic process"/>
    <property type="evidence" value="ECO:0007669"/>
    <property type="project" value="UniProtKB-ARBA"/>
</dbReference>
<evidence type="ECO:0000256" key="4">
    <source>
        <dbReference type="ARBA" id="ARBA00022723"/>
    </source>
</evidence>
<dbReference type="InterPro" id="IPR007197">
    <property type="entry name" value="rSAM"/>
</dbReference>
<reference evidence="8 9" key="1">
    <citation type="journal article" date="2004" name="Nucleic Acids Res.">
        <title>Genome sequence of Symbiobacterium thermophilum, an uncultivable bacterium that depends on microbial commensalism.</title>
        <authorList>
            <person name="Ueda K."/>
            <person name="Yamashita A."/>
            <person name="Ishikawa J."/>
            <person name="Shimada M."/>
            <person name="Watsuji T."/>
            <person name="Morimura K."/>
            <person name="Ikeda H."/>
            <person name="Hattori M."/>
            <person name="Beppu T."/>
        </authorList>
    </citation>
    <scope>NUCLEOTIDE SEQUENCE [LARGE SCALE GENOMIC DNA]</scope>
    <source>
        <strain evidence="9">T / IAM 14863</strain>
    </source>
</reference>
<dbReference type="Pfam" id="PF04055">
    <property type="entry name" value="Radical_SAM"/>
    <property type="match status" value="1"/>
</dbReference>
<dbReference type="GO" id="GO:0016491">
    <property type="term" value="F:oxidoreductase activity"/>
    <property type="evidence" value="ECO:0007669"/>
    <property type="project" value="InterPro"/>
</dbReference>